<feature type="region of interest" description="Disordered" evidence="4">
    <location>
        <begin position="146"/>
        <end position="185"/>
    </location>
</feature>
<dbReference type="GO" id="GO:0043565">
    <property type="term" value="F:sequence-specific DNA binding"/>
    <property type="evidence" value="ECO:0007669"/>
    <property type="project" value="InterPro"/>
</dbReference>
<evidence type="ECO:0000256" key="4">
    <source>
        <dbReference type="SAM" id="MobiDB-lite"/>
    </source>
</evidence>
<evidence type="ECO:0000256" key="1">
    <source>
        <dbReference type="ARBA" id="ARBA00023015"/>
    </source>
</evidence>
<dbReference type="InterPro" id="IPR019885">
    <property type="entry name" value="Tscrpt_reg_HTH_AsnC-type_CS"/>
</dbReference>
<dbReference type="Gene3D" id="1.10.10.10">
    <property type="entry name" value="Winged helix-like DNA-binding domain superfamily/Winged helix DNA-binding domain"/>
    <property type="match status" value="1"/>
</dbReference>
<dbReference type="SMART" id="SM00344">
    <property type="entry name" value="HTH_ASNC"/>
    <property type="match status" value="1"/>
</dbReference>
<sequence length="185" mass="19384">MDELDGRLVAALRENARASYAELGRLVGLSGPSVQERVRRLEERGVLTGYRALVRPGAVGLTVTSLIGLLLSDNADQNAVVGRLVGVPEIEDCWFVAGEESYVVKVRVADVDALEELLGRLLRVEGISRTRTTLVLSTKWEGRLPMSGLPDGAGSDATDAPDAPDAPDATDAASDGDAGGNTDAG</sequence>
<dbReference type="PRINTS" id="PR00033">
    <property type="entry name" value="HTHASNC"/>
</dbReference>
<feature type="domain" description="HTH asnC-type" evidence="5">
    <location>
        <begin position="1"/>
        <end position="62"/>
    </location>
</feature>
<feature type="compositionally biased region" description="Low complexity" evidence="4">
    <location>
        <begin position="150"/>
        <end position="185"/>
    </location>
</feature>
<dbReference type="AlphaFoldDB" id="A0A852ZKD9"/>
<name>A0A852ZKD9_9ACTN</name>
<dbReference type="PROSITE" id="PS00519">
    <property type="entry name" value="HTH_ASNC_1"/>
    <property type="match status" value="1"/>
</dbReference>
<gene>
    <name evidence="6" type="ORF">F4554_005233</name>
</gene>
<dbReference type="InterPro" id="IPR036388">
    <property type="entry name" value="WH-like_DNA-bd_sf"/>
</dbReference>
<dbReference type="PANTHER" id="PTHR30154:SF53">
    <property type="entry name" value="HTH-TYPE TRANSCRIPTIONAL REGULATOR LRPC"/>
    <property type="match status" value="1"/>
</dbReference>
<dbReference type="Proteomes" id="UP000579605">
    <property type="component" value="Unassembled WGS sequence"/>
</dbReference>
<dbReference type="RefSeq" id="WP_179789999.1">
    <property type="nucleotide sequence ID" value="NZ_BAAARR010000021.1"/>
</dbReference>
<dbReference type="InterPro" id="IPR019887">
    <property type="entry name" value="Tscrpt_reg_AsnC/Lrp_C"/>
</dbReference>
<evidence type="ECO:0000256" key="2">
    <source>
        <dbReference type="ARBA" id="ARBA00023125"/>
    </source>
</evidence>
<keyword evidence="3" id="KW-0804">Transcription</keyword>
<comment type="caution">
    <text evidence="6">The sequence shown here is derived from an EMBL/GenBank/DDBJ whole genome shotgun (WGS) entry which is preliminary data.</text>
</comment>
<reference evidence="6 7" key="1">
    <citation type="submission" date="2020-07" db="EMBL/GenBank/DDBJ databases">
        <title>Sequencing the genomes of 1000 actinobacteria strains.</title>
        <authorList>
            <person name="Klenk H.-P."/>
        </authorList>
    </citation>
    <scope>NUCLEOTIDE SEQUENCE [LARGE SCALE GENOMIC DNA]</scope>
    <source>
        <strain evidence="6 7">DSM 18448</strain>
    </source>
</reference>
<evidence type="ECO:0000259" key="5">
    <source>
        <dbReference type="PROSITE" id="PS50956"/>
    </source>
</evidence>
<dbReference type="PANTHER" id="PTHR30154">
    <property type="entry name" value="LEUCINE-RESPONSIVE REGULATORY PROTEIN"/>
    <property type="match status" value="1"/>
</dbReference>
<dbReference type="GO" id="GO:0043200">
    <property type="term" value="P:response to amino acid"/>
    <property type="evidence" value="ECO:0007669"/>
    <property type="project" value="TreeGrafter"/>
</dbReference>
<dbReference type="InterPro" id="IPR036390">
    <property type="entry name" value="WH_DNA-bd_sf"/>
</dbReference>
<dbReference type="Pfam" id="PF01037">
    <property type="entry name" value="AsnC_trans_reg"/>
    <property type="match status" value="1"/>
</dbReference>
<dbReference type="Pfam" id="PF13404">
    <property type="entry name" value="HTH_AsnC-type"/>
    <property type="match status" value="1"/>
</dbReference>
<dbReference type="GO" id="GO:0005829">
    <property type="term" value="C:cytosol"/>
    <property type="evidence" value="ECO:0007669"/>
    <property type="project" value="TreeGrafter"/>
</dbReference>
<keyword evidence="2" id="KW-0238">DNA-binding</keyword>
<dbReference type="InterPro" id="IPR011008">
    <property type="entry name" value="Dimeric_a/b-barrel"/>
</dbReference>
<evidence type="ECO:0000313" key="7">
    <source>
        <dbReference type="Proteomes" id="UP000579605"/>
    </source>
</evidence>
<keyword evidence="7" id="KW-1185">Reference proteome</keyword>
<accession>A0A852ZKD9</accession>
<dbReference type="EMBL" id="JACBZH010000001">
    <property type="protein sequence ID" value="NYH92595.1"/>
    <property type="molecule type" value="Genomic_DNA"/>
</dbReference>
<keyword evidence="1" id="KW-0805">Transcription regulation</keyword>
<proteinExistence type="predicted"/>
<protein>
    <submittedName>
        <fullName evidence="6">Lrp/AsnC family leucine-responsive transcriptional regulator</fullName>
    </submittedName>
</protein>
<dbReference type="InterPro" id="IPR019888">
    <property type="entry name" value="Tscrpt_reg_AsnC-like"/>
</dbReference>
<evidence type="ECO:0000256" key="3">
    <source>
        <dbReference type="ARBA" id="ARBA00023163"/>
    </source>
</evidence>
<organism evidence="6 7">
    <name type="scientific">Actinopolymorpha rutila</name>
    <dbReference type="NCBI Taxonomy" id="446787"/>
    <lineage>
        <taxon>Bacteria</taxon>
        <taxon>Bacillati</taxon>
        <taxon>Actinomycetota</taxon>
        <taxon>Actinomycetes</taxon>
        <taxon>Propionibacteriales</taxon>
        <taxon>Actinopolymorphaceae</taxon>
        <taxon>Actinopolymorpha</taxon>
    </lineage>
</organism>
<dbReference type="InterPro" id="IPR000485">
    <property type="entry name" value="AsnC-type_HTH_dom"/>
</dbReference>
<dbReference type="SUPFAM" id="SSF54909">
    <property type="entry name" value="Dimeric alpha+beta barrel"/>
    <property type="match status" value="1"/>
</dbReference>
<dbReference type="SUPFAM" id="SSF46785">
    <property type="entry name" value="Winged helix' DNA-binding domain"/>
    <property type="match status" value="1"/>
</dbReference>
<dbReference type="PROSITE" id="PS50956">
    <property type="entry name" value="HTH_ASNC_2"/>
    <property type="match status" value="1"/>
</dbReference>
<dbReference type="Gene3D" id="3.30.70.920">
    <property type="match status" value="1"/>
</dbReference>
<evidence type="ECO:0000313" key="6">
    <source>
        <dbReference type="EMBL" id="NYH92595.1"/>
    </source>
</evidence>